<evidence type="ECO:0000256" key="4">
    <source>
        <dbReference type="ARBA" id="ARBA00022741"/>
    </source>
</evidence>
<dbReference type="CDD" id="cd00984">
    <property type="entry name" value="DnaB_C"/>
    <property type="match status" value="1"/>
</dbReference>
<evidence type="ECO:0000256" key="13">
    <source>
        <dbReference type="RuleBase" id="RU362085"/>
    </source>
</evidence>
<dbReference type="PROSITE" id="PS51199">
    <property type="entry name" value="SF4_HELICASE"/>
    <property type="match status" value="1"/>
</dbReference>
<feature type="domain" description="SF4 helicase" evidence="15">
    <location>
        <begin position="181"/>
        <end position="455"/>
    </location>
</feature>
<gene>
    <name evidence="16" type="primary">dnaC</name>
    <name evidence="16" type="ORF">Epro_0016</name>
</gene>
<evidence type="ECO:0000256" key="5">
    <source>
        <dbReference type="ARBA" id="ARBA00022801"/>
    </source>
</evidence>
<dbReference type="InterPro" id="IPR027417">
    <property type="entry name" value="P-loop_NTPase"/>
</dbReference>
<dbReference type="GO" id="GO:0043139">
    <property type="term" value="F:5'-3' DNA helicase activity"/>
    <property type="evidence" value="ECO:0007669"/>
    <property type="project" value="UniProtKB-EC"/>
</dbReference>
<organism evidence="16 17">
    <name type="scientific">Endomicrobium proavitum</name>
    <dbReference type="NCBI Taxonomy" id="1408281"/>
    <lineage>
        <taxon>Bacteria</taxon>
        <taxon>Pseudomonadati</taxon>
        <taxon>Elusimicrobiota</taxon>
        <taxon>Endomicrobiia</taxon>
        <taxon>Endomicrobiales</taxon>
        <taxon>Endomicrobiaceae</taxon>
        <taxon>Endomicrobium</taxon>
    </lineage>
</organism>
<protein>
    <recommendedName>
        <fullName evidence="12 13">Replicative DNA helicase</fullName>
        <ecNumber evidence="12 13">5.6.2.3</ecNumber>
    </recommendedName>
</protein>
<sequence>MATNLPIIEKVPPQALDAEMAVLGAMLIEKEAITKAIDIIKEDDFYKEVHRQIFTVARDLYLENQPADIITIADKLKKVSMFSEVGGVSYLTSLIDSVQTAANVEHYASIIRDKSILRNLINAGSQIVTDAFNEKYSPEEILDQSQSRLFNISQVKNNNGFVKVGELVRPTLKILEKLHSDKKDIPGLRTGFSELDVMTAGLQPSELIIIAARPSMGKTSFALNIAEHVALEEKKPVAIFSLEMSKESLMMRFLASVSRVNAHNLRKGRFQPADWSRLTTNAQNISESPIYIDDSSDISVIELRARARRLATELEAKKTPLSLVVIDYIQIMRGSSRNSESRQLEVAEISRSLKGLARDLKVPVIALSQLSRKTEDKGRKDNKPQLSDLRDSGAIEQDADVVAFIHREGYYNRQDPDLKNSASVIIGKQRNGPTGEISLTFESEYTKFSDLSQRREQE</sequence>
<dbReference type="PANTHER" id="PTHR30153">
    <property type="entry name" value="REPLICATIVE DNA HELICASE DNAB"/>
    <property type="match status" value="1"/>
</dbReference>
<evidence type="ECO:0000256" key="11">
    <source>
        <dbReference type="ARBA" id="ARBA00048954"/>
    </source>
</evidence>
<dbReference type="Pfam" id="PF00772">
    <property type="entry name" value="DnaB"/>
    <property type="match status" value="1"/>
</dbReference>
<dbReference type="InterPro" id="IPR007693">
    <property type="entry name" value="DNA_helicase_DnaB-like_N"/>
</dbReference>
<dbReference type="InterPro" id="IPR007694">
    <property type="entry name" value="DNA_helicase_DnaB-like_C"/>
</dbReference>
<dbReference type="GO" id="GO:0016887">
    <property type="term" value="F:ATP hydrolysis activity"/>
    <property type="evidence" value="ECO:0007669"/>
    <property type="project" value="RHEA"/>
</dbReference>
<dbReference type="NCBIfam" id="NF004384">
    <property type="entry name" value="PRK05748.1"/>
    <property type="match status" value="1"/>
</dbReference>
<dbReference type="SUPFAM" id="SSF52540">
    <property type="entry name" value="P-loop containing nucleoside triphosphate hydrolases"/>
    <property type="match status" value="1"/>
</dbReference>
<dbReference type="GO" id="GO:0005829">
    <property type="term" value="C:cytosol"/>
    <property type="evidence" value="ECO:0007669"/>
    <property type="project" value="TreeGrafter"/>
</dbReference>
<dbReference type="OrthoDB" id="9773982at2"/>
<evidence type="ECO:0000256" key="6">
    <source>
        <dbReference type="ARBA" id="ARBA00022806"/>
    </source>
</evidence>
<comment type="similarity">
    <text evidence="1 13">Belongs to the helicase family. DnaB subfamily.</text>
</comment>
<dbReference type="Proteomes" id="UP000035337">
    <property type="component" value="Chromosome"/>
</dbReference>
<evidence type="ECO:0000313" key="16">
    <source>
        <dbReference type="EMBL" id="AKL97395.1"/>
    </source>
</evidence>
<dbReference type="InterPro" id="IPR036185">
    <property type="entry name" value="DNA_heli_DnaB-like_N_sf"/>
</dbReference>
<keyword evidence="6 13" id="KW-0347">Helicase</keyword>
<dbReference type="RefSeq" id="WP_052569487.1">
    <property type="nucleotide sequence ID" value="NZ_CP009498.1"/>
</dbReference>
<dbReference type="NCBIfam" id="TIGR00665">
    <property type="entry name" value="DnaB"/>
    <property type="match status" value="1"/>
</dbReference>
<dbReference type="GO" id="GO:0006269">
    <property type="term" value="P:DNA replication, synthesis of primer"/>
    <property type="evidence" value="ECO:0007669"/>
    <property type="project" value="UniProtKB-UniRule"/>
</dbReference>
<dbReference type="EMBL" id="CP009498">
    <property type="protein sequence ID" value="AKL97395.1"/>
    <property type="molecule type" value="Genomic_DNA"/>
</dbReference>
<reference evidence="16 17" key="1">
    <citation type="submission" date="2014-09" db="EMBL/GenBank/DDBJ databases">
        <title>Complete genome sequence of Endomicrobium proavitum.</title>
        <authorList>
            <person name="Zheng H."/>
        </authorList>
    </citation>
    <scope>NUCLEOTIDE SEQUENCE [LARGE SCALE GENOMIC DNA]</scope>
    <source>
        <strain evidence="16 17">Rsa215</strain>
    </source>
</reference>
<keyword evidence="4 13" id="KW-0547">Nucleotide-binding</keyword>
<evidence type="ECO:0000256" key="14">
    <source>
        <dbReference type="SAM" id="MobiDB-lite"/>
    </source>
</evidence>
<dbReference type="PATRIC" id="fig|1408281.3.peg.16"/>
<dbReference type="KEGG" id="epo:Epro_0016"/>
<evidence type="ECO:0000256" key="3">
    <source>
        <dbReference type="ARBA" id="ARBA00022705"/>
    </source>
</evidence>
<evidence type="ECO:0000313" key="17">
    <source>
        <dbReference type="Proteomes" id="UP000035337"/>
    </source>
</evidence>
<dbReference type="GO" id="GO:1990077">
    <property type="term" value="C:primosome complex"/>
    <property type="evidence" value="ECO:0007669"/>
    <property type="project" value="UniProtKB-UniRule"/>
</dbReference>
<dbReference type="Gene3D" id="1.10.860.10">
    <property type="entry name" value="DNAb Helicase, Chain A"/>
    <property type="match status" value="1"/>
</dbReference>
<evidence type="ECO:0000256" key="2">
    <source>
        <dbReference type="ARBA" id="ARBA00022515"/>
    </source>
</evidence>
<accession>A0A0G3WHL4</accession>
<dbReference type="EC" id="5.6.2.3" evidence="12 13"/>
<keyword evidence="3 13" id="KW-0235">DNA replication</keyword>
<dbReference type="Pfam" id="PF03796">
    <property type="entry name" value="DnaB_C"/>
    <property type="match status" value="1"/>
</dbReference>
<dbReference type="SUPFAM" id="SSF48024">
    <property type="entry name" value="N-terminal domain of DnaB helicase"/>
    <property type="match status" value="1"/>
</dbReference>
<dbReference type="Gene3D" id="3.40.50.300">
    <property type="entry name" value="P-loop containing nucleotide triphosphate hydrolases"/>
    <property type="match status" value="1"/>
</dbReference>
<dbReference type="FunFam" id="1.10.860.10:FF:000001">
    <property type="entry name" value="Replicative DNA helicase"/>
    <property type="match status" value="1"/>
</dbReference>
<dbReference type="STRING" id="1408281.Epro_0016"/>
<keyword evidence="17" id="KW-1185">Reference proteome</keyword>
<evidence type="ECO:0000256" key="10">
    <source>
        <dbReference type="ARBA" id="ARBA00044932"/>
    </source>
</evidence>
<dbReference type="GO" id="GO:0042802">
    <property type="term" value="F:identical protein binding"/>
    <property type="evidence" value="ECO:0007669"/>
    <property type="project" value="UniProtKB-ARBA"/>
</dbReference>
<evidence type="ECO:0000259" key="15">
    <source>
        <dbReference type="PROSITE" id="PS51199"/>
    </source>
</evidence>
<dbReference type="InterPro" id="IPR016136">
    <property type="entry name" value="DNA_helicase_N/primase_C"/>
</dbReference>
<keyword evidence="7 13" id="KW-0067">ATP-binding</keyword>
<keyword evidence="2 13" id="KW-0639">Primosome</keyword>
<keyword evidence="9" id="KW-0413">Isomerase</keyword>
<keyword evidence="5 13" id="KW-0378">Hydrolase</keyword>
<proteinExistence type="inferred from homology"/>
<keyword evidence="8 13" id="KW-0238">DNA-binding</keyword>
<evidence type="ECO:0000256" key="9">
    <source>
        <dbReference type="ARBA" id="ARBA00023235"/>
    </source>
</evidence>
<evidence type="ECO:0000256" key="8">
    <source>
        <dbReference type="ARBA" id="ARBA00023125"/>
    </source>
</evidence>
<comment type="catalytic activity">
    <reaction evidence="11 13">
        <text>ATP + H2O = ADP + phosphate + H(+)</text>
        <dbReference type="Rhea" id="RHEA:13065"/>
        <dbReference type="ChEBI" id="CHEBI:15377"/>
        <dbReference type="ChEBI" id="CHEBI:15378"/>
        <dbReference type="ChEBI" id="CHEBI:30616"/>
        <dbReference type="ChEBI" id="CHEBI:43474"/>
        <dbReference type="ChEBI" id="CHEBI:456216"/>
        <dbReference type="EC" id="5.6.2.3"/>
    </reaction>
</comment>
<evidence type="ECO:0000256" key="1">
    <source>
        <dbReference type="ARBA" id="ARBA00008428"/>
    </source>
</evidence>
<dbReference type="PANTHER" id="PTHR30153:SF2">
    <property type="entry name" value="REPLICATIVE DNA HELICASE"/>
    <property type="match status" value="1"/>
</dbReference>
<dbReference type="FunFam" id="3.40.50.300:FF:000076">
    <property type="entry name" value="Replicative DNA helicase"/>
    <property type="match status" value="1"/>
</dbReference>
<name>A0A0G3WHL4_9BACT</name>
<evidence type="ECO:0000256" key="12">
    <source>
        <dbReference type="NCBIfam" id="TIGR00665"/>
    </source>
</evidence>
<evidence type="ECO:0000256" key="7">
    <source>
        <dbReference type="ARBA" id="ARBA00022840"/>
    </source>
</evidence>
<comment type="function">
    <text evidence="10 13">The main replicative DNA helicase, it participates in initiation and elongation during chromosome replication. Travels ahead of the DNA replisome, separating dsDNA into templates for DNA synthesis. A processive ATP-dependent 5'-3' DNA helicase it has DNA-dependent ATPase activity.</text>
</comment>
<dbReference type="InterPro" id="IPR007692">
    <property type="entry name" value="DNA_helicase_DnaB"/>
</dbReference>
<dbReference type="GO" id="GO:0005524">
    <property type="term" value="F:ATP binding"/>
    <property type="evidence" value="ECO:0007669"/>
    <property type="project" value="UniProtKB-UniRule"/>
</dbReference>
<dbReference type="AlphaFoldDB" id="A0A0G3WHL4"/>
<feature type="region of interest" description="Disordered" evidence="14">
    <location>
        <begin position="372"/>
        <end position="391"/>
    </location>
</feature>
<dbReference type="GO" id="GO:0003677">
    <property type="term" value="F:DNA binding"/>
    <property type="evidence" value="ECO:0007669"/>
    <property type="project" value="UniProtKB-UniRule"/>
</dbReference>